<dbReference type="InterPro" id="IPR051248">
    <property type="entry name" value="UPF0507/Ank_repeat_27"/>
</dbReference>
<dbReference type="PRINTS" id="PR01415">
    <property type="entry name" value="ANKYRIN"/>
</dbReference>
<dbReference type="SUPFAM" id="SSF48403">
    <property type="entry name" value="Ankyrin repeat"/>
    <property type="match status" value="2"/>
</dbReference>
<feature type="repeat" description="ANK" evidence="1">
    <location>
        <begin position="583"/>
        <end position="615"/>
    </location>
</feature>
<feature type="region of interest" description="Disordered" evidence="2">
    <location>
        <begin position="1137"/>
        <end position="1201"/>
    </location>
</feature>
<dbReference type="EnsemblMetazoa" id="CLYHEMT003905.1">
    <property type="protein sequence ID" value="CLYHEMP003905.1"/>
    <property type="gene ID" value="CLYHEMG003905"/>
</dbReference>
<dbReference type="GO" id="GO:0005769">
    <property type="term" value="C:early endosome"/>
    <property type="evidence" value="ECO:0007669"/>
    <property type="project" value="TreeGrafter"/>
</dbReference>
<dbReference type="GO" id="GO:0045022">
    <property type="term" value="P:early endosome to late endosome transport"/>
    <property type="evidence" value="ECO:0007669"/>
    <property type="project" value="TreeGrafter"/>
</dbReference>
<feature type="repeat" description="ANK" evidence="1">
    <location>
        <begin position="838"/>
        <end position="870"/>
    </location>
</feature>
<organism evidence="4 5">
    <name type="scientific">Clytia hemisphaerica</name>
    <dbReference type="NCBI Taxonomy" id="252671"/>
    <lineage>
        <taxon>Eukaryota</taxon>
        <taxon>Metazoa</taxon>
        <taxon>Cnidaria</taxon>
        <taxon>Hydrozoa</taxon>
        <taxon>Hydroidolina</taxon>
        <taxon>Leptothecata</taxon>
        <taxon>Obeliida</taxon>
        <taxon>Clytiidae</taxon>
        <taxon>Clytia</taxon>
    </lineage>
</organism>
<dbReference type="CDD" id="cd22886">
    <property type="entry name" value="ANKRD27_zf2"/>
    <property type="match status" value="1"/>
</dbReference>
<dbReference type="PROSITE" id="PS50297">
    <property type="entry name" value="ANK_REP_REGION"/>
    <property type="match status" value="7"/>
</dbReference>
<dbReference type="SMART" id="SM00167">
    <property type="entry name" value="VPS9"/>
    <property type="match status" value="1"/>
</dbReference>
<feature type="repeat" description="ANK" evidence="1">
    <location>
        <begin position="509"/>
        <end position="541"/>
    </location>
</feature>
<sequence length="1302" mass="145778">MDDYDEDLQLNPFFKALTTKGKQIYQKATEERRTICIPRKGTTSRSHHNKQNFETYVLRQEQEDSDVYITNNGKEVKINGKFIVTIKGFNEVKSIQILFEETFYNKDDKSYHVLCINQPLVGTASTSSLQPVIANLETLDNCINFLWTGHGRKTRQQINELIHLFNSTYTRLANESIRHTMDATNTVFSKAMQLCLKESHLRKPAMANKMFMDNLKVAVETYVMDGVYEKVFKGISSFLVEEDASLNKTTRNLADLQLKDLGVNVAMSKNIPKAKKILAKINVFHTPLEKFYILKFTITALSEANKYSKDEESIPITADDLLPALVFLIVKTDIPNWLANLAYLTNFHFSRSKSDEFQFYLSSTEAAIEHVRNGRLDSLISMTHNQRLKMASSLFQRFDSSTEKQTGPSPVEIFFEKIRSNETEEVMKMLQKSARKMKDISESLCHPLCSCDKCEKLMTSKCSDPSAVTVFSRDELGCTCLHQAAEFGAENLIYDLIKKGAVVNATNYLGSTPLHYACQRGHQKVAVLLTHYDADPNIVDNAGNSPLHLAIENCHEIVADFLCSEDCEKSCKKKLEIDVQNEHGDSPLHIASRWGFRRLVYLLLKCGASKDLKNKKHENPMECAMNNKVREIFLRDTNDESKEDGYVYLPPSPDSERRIAEESSLKTGVIPPDSPSTSRKRKEVTTLLKAAANGDEATVRTKLGLPQKSTQPIESSGAITSGETVYEDLNNVDISAQLCHPLCQCERCCLLQQKFVNETVTLSANMCNSDGVSALHVASLHGNENIVKLLVGKASADPNVKTKTNCRTPLHLACQYNNIECVNILLKNGSRTNLKDNTGNTALHFTCSNGHVGPAILLLQSGADVNCTNQRGNTPLHDAARWNFVDICGLLLHYGAPLDVNNKLGMSPLQYTSNEEARDLLQKAVNDLHEKEAEEKNHSSTKKQGAKVDFTDEQDPSLFKDQSLVATSSPNPHTTPTSRDQAAVTSQNPVMAISGNASTGRPKLDKKEMFARKNTVNDLFAALEHHDIVMLRQVADGIKSFDRRKSLRRASTLDKSSLWLTSHKTMMSIQSFDQTNLRTPFSERQKSTSFSSDVTTNSDHSSSIFDENESENTSCHDDSKDLSLLSKIADNLSRVPKEMNDLSRLPDQTDGLSRSPTKIGDLPRLPKPTGNVQLLSAGEDYKENNITQDPSGDESRDGFDDWFEKDLHSESADEEFEENLVIIDVENEPCDQADGCYGIQQNHPDSDLIPELLSEAIQDVGDDVRPSRPRLVSRNSIEETLKKDNHFFEGEPAPSSPQQDFE</sequence>
<keyword evidence="1" id="KW-0040">ANK repeat</keyword>
<protein>
    <recommendedName>
        <fullName evidence="3">VPS9 domain-containing protein</fullName>
    </recommendedName>
</protein>
<feature type="repeat" description="ANK" evidence="1">
    <location>
        <begin position="770"/>
        <end position="791"/>
    </location>
</feature>
<proteinExistence type="predicted"/>
<dbReference type="InterPro" id="IPR002110">
    <property type="entry name" value="Ankyrin_rpt"/>
</dbReference>
<feature type="region of interest" description="Disordered" evidence="2">
    <location>
        <begin position="643"/>
        <end position="682"/>
    </location>
</feature>
<dbReference type="Pfam" id="PF12796">
    <property type="entry name" value="Ank_2"/>
    <property type="match status" value="2"/>
</dbReference>
<dbReference type="Gene3D" id="1.25.40.20">
    <property type="entry name" value="Ankyrin repeat-containing domain"/>
    <property type="match status" value="4"/>
</dbReference>
<dbReference type="PROSITE" id="PS50088">
    <property type="entry name" value="ANK_REPEAT"/>
    <property type="match status" value="7"/>
</dbReference>
<dbReference type="CDD" id="cd22885">
    <property type="entry name" value="ANKRD27_zf1"/>
    <property type="match status" value="1"/>
</dbReference>
<feature type="compositionally biased region" description="Low complexity" evidence="2">
    <location>
        <begin position="967"/>
        <end position="978"/>
    </location>
</feature>
<dbReference type="SUPFAM" id="SSF109993">
    <property type="entry name" value="VPS9 domain"/>
    <property type="match status" value="1"/>
</dbReference>
<evidence type="ECO:0000256" key="2">
    <source>
        <dbReference type="SAM" id="MobiDB-lite"/>
    </source>
</evidence>
<evidence type="ECO:0000313" key="4">
    <source>
        <dbReference type="EnsemblMetazoa" id="CLYHEMP003905.1"/>
    </source>
</evidence>
<evidence type="ECO:0000256" key="1">
    <source>
        <dbReference type="PROSITE-ProRule" id="PRU00023"/>
    </source>
</evidence>
<dbReference type="PANTHER" id="PTHR24170:SF2">
    <property type="entry name" value="ANKYRIN REPEAT DOMAIN-CONTAINING PROTEIN 27"/>
    <property type="match status" value="1"/>
</dbReference>
<dbReference type="GO" id="GO:0048812">
    <property type="term" value="P:neuron projection morphogenesis"/>
    <property type="evidence" value="ECO:0007669"/>
    <property type="project" value="TreeGrafter"/>
</dbReference>
<accession>A0A7M5V7S3</accession>
<dbReference type="Gene3D" id="1.20.1050.80">
    <property type="entry name" value="VPS9 domain"/>
    <property type="match status" value="1"/>
</dbReference>
<dbReference type="GO" id="GO:0043005">
    <property type="term" value="C:neuron projection"/>
    <property type="evidence" value="ECO:0007669"/>
    <property type="project" value="TreeGrafter"/>
</dbReference>
<dbReference type="GO" id="GO:0097422">
    <property type="term" value="C:tubular endosome"/>
    <property type="evidence" value="ECO:0007669"/>
    <property type="project" value="TreeGrafter"/>
</dbReference>
<dbReference type="GO" id="GO:0005886">
    <property type="term" value="C:plasma membrane"/>
    <property type="evidence" value="ECO:0007669"/>
    <property type="project" value="TreeGrafter"/>
</dbReference>
<feature type="region of interest" description="Disordered" evidence="2">
    <location>
        <begin position="1282"/>
        <end position="1302"/>
    </location>
</feature>
<dbReference type="GO" id="GO:0030133">
    <property type="term" value="C:transport vesicle"/>
    <property type="evidence" value="ECO:0007669"/>
    <property type="project" value="TreeGrafter"/>
</dbReference>
<dbReference type="GeneID" id="136810934"/>
<feature type="compositionally biased region" description="Polar residues" evidence="2">
    <location>
        <begin position="1087"/>
        <end position="1105"/>
    </location>
</feature>
<feature type="domain" description="VPS9" evidence="3">
    <location>
        <begin position="240"/>
        <end position="380"/>
    </location>
</feature>
<evidence type="ECO:0000259" key="3">
    <source>
        <dbReference type="PROSITE" id="PS51205"/>
    </source>
</evidence>
<dbReference type="GO" id="GO:0000149">
    <property type="term" value="F:SNARE binding"/>
    <property type="evidence" value="ECO:0007669"/>
    <property type="project" value="TreeGrafter"/>
</dbReference>
<dbReference type="InterPro" id="IPR037191">
    <property type="entry name" value="VPS9_dom_sf"/>
</dbReference>
<dbReference type="Pfam" id="PF02204">
    <property type="entry name" value="VPS9"/>
    <property type="match status" value="1"/>
</dbReference>
<reference evidence="4" key="1">
    <citation type="submission" date="2021-01" db="UniProtKB">
        <authorList>
            <consortium name="EnsemblMetazoa"/>
        </authorList>
    </citation>
    <scope>IDENTIFICATION</scope>
</reference>
<feature type="compositionally biased region" description="Polar residues" evidence="2">
    <location>
        <begin position="979"/>
        <end position="999"/>
    </location>
</feature>
<evidence type="ECO:0000313" key="5">
    <source>
        <dbReference type="Proteomes" id="UP000594262"/>
    </source>
</evidence>
<dbReference type="PANTHER" id="PTHR24170">
    <property type="entry name" value="ANKYRIN REPEAT DOMAIN-CONTAINING PROTEIN 27"/>
    <property type="match status" value="1"/>
</dbReference>
<feature type="repeat" description="ANK" evidence="1">
    <location>
        <begin position="871"/>
        <end position="903"/>
    </location>
</feature>
<dbReference type="GO" id="GO:0005770">
    <property type="term" value="C:late endosome"/>
    <property type="evidence" value="ECO:0007669"/>
    <property type="project" value="TreeGrafter"/>
</dbReference>
<dbReference type="SMART" id="SM00248">
    <property type="entry name" value="ANK"/>
    <property type="match status" value="8"/>
</dbReference>
<feature type="repeat" description="ANK" evidence="1">
    <location>
        <begin position="476"/>
        <end position="508"/>
    </location>
</feature>
<name>A0A7M5V7S3_9CNID</name>
<dbReference type="InterPro" id="IPR003123">
    <property type="entry name" value="VPS9"/>
</dbReference>
<dbReference type="Pfam" id="PF00023">
    <property type="entry name" value="Ank"/>
    <property type="match status" value="3"/>
</dbReference>
<dbReference type="OrthoDB" id="411646at2759"/>
<feature type="repeat" description="ANK" evidence="1">
    <location>
        <begin position="805"/>
        <end position="837"/>
    </location>
</feature>
<dbReference type="RefSeq" id="XP_066923620.1">
    <property type="nucleotide sequence ID" value="XM_067067519.1"/>
</dbReference>
<feature type="region of interest" description="Disordered" evidence="2">
    <location>
        <begin position="1083"/>
        <end position="1119"/>
    </location>
</feature>
<dbReference type="GO" id="GO:0005085">
    <property type="term" value="F:guanyl-nucleotide exchange factor activity"/>
    <property type="evidence" value="ECO:0007669"/>
    <property type="project" value="TreeGrafter"/>
</dbReference>
<keyword evidence="5" id="KW-1185">Reference proteome</keyword>
<feature type="region of interest" description="Disordered" evidence="2">
    <location>
        <begin position="964"/>
        <end position="1005"/>
    </location>
</feature>
<dbReference type="InterPro" id="IPR036770">
    <property type="entry name" value="Ankyrin_rpt-contain_sf"/>
</dbReference>
<dbReference type="PROSITE" id="PS51205">
    <property type="entry name" value="VPS9"/>
    <property type="match status" value="1"/>
</dbReference>
<dbReference type="Proteomes" id="UP000594262">
    <property type="component" value="Unplaced"/>
</dbReference>
<feature type="compositionally biased region" description="Basic and acidic residues" evidence="2">
    <location>
        <begin position="654"/>
        <end position="664"/>
    </location>
</feature>